<reference evidence="2" key="1">
    <citation type="journal article" date="2020" name="Stud. Mycol.">
        <title>101 Dothideomycetes genomes: a test case for predicting lifestyles and emergence of pathogens.</title>
        <authorList>
            <person name="Haridas S."/>
            <person name="Albert R."/>
            <person name="Binder M."/>
            <person name="Bloem J."/>
            <person name="Labutti K."/>
            <person name="Salamov A."/>
            <person name="Andreopoulos B."/>
            <person name="Baker S."/>
            <person name="Barry K."/>
            <person name="Bills G."/>
            <person name="Bluhm B."/>
            <person name="Cannon C."/>
            <person name="Castanera R."/>
            <person name="Culley D."/>
            <person name="Daum C."/>
            <person name="Ezra D."/>
            <person name="Gonzalez J."/>
            <person name="Henrissat B."/>
            <person name="Kuo A."/>
            <person name="Liang C."/>
            <person name="Lipzen A."/>
            <person name="Lutzoni F."/>
            <person name="Magnuson J."/>
            <person name="Mondo S."/>
            <person name="Nolan M."/>
            <person name="Ohm R."/>
            <person name="Pangilinan J."/>
            <person name="Park H.-J."/>
            <person name="Ramirez L."/>
            <person name="Alfaro M."/>
            <person name="Sun H."/>
            <person name="Tritt A."/>
            <person name="Yoshinaga Y."/>
            <person name="Zwiers L.-H."/>
            <person name="Turgeon B."/>
            <person name="Goodwin S."/>
            <person name="Spatafora J."/>
            <person name="Crous P."/>
            <person name="Grigoriev I."/>
        </authorList>
    </citation>
    <scope>NUCLEOTIDE SEQUENCE</scope>
    <source>
        <strain evidence="2">CBS 122367</strain>
    </source>
</reference>
<evidence type="ECO:0000313" key="3">
    <source>
        <dbReference type="Proteomes" id="UP000799291"/>
    </source>
</evidence>
<dbReference type="OrthoDB" id="3767798at2759"/>
<dbReference type="EMBL" id="MU005575">
    <property type="protein sequence ID" value="KAF2687267.1"/>
    <property type="molecule type" value="Genomic_DNA"/>
</dbReference>
<proteinExistence type="predicted"/>
<feature type="compositionally biased region" description="Basic and acidic residues" evidence="1">
    <location>
        <begin position="131"/>
        <end position="149"/>
    </location>
</feature>
<evidence type="ECO:0000313" key="2">
    <source>
        <dbReference type="EMBL" id="KAF2687267.1"/>
    </source>
</evidence>
<sequence>MFQPAIGDYCLFIRPDSPSPPWPALICTDDMAPRRVSDSRLPGYNHLVLLIKDEPEFCYALTTELGMFDFPDRDELGQSYGLERAYDLVLSAMDHRSTLDYWAMMTENQRMQNSVPKHGWSSPSEDSDSDQEIREAKRRSRVDLKRGDKTTLPTPSVSPPKRRPCGWRHVSPGFPEDIRRHFLPVTDAATTASSSQGPSTSLLKQSPDVVEGLISESKEFVEFLVGPDKEPFSIPSAEIKRRLYFHNKHHGYMRAKGEQGWTIELPGLELVSPEDFRHVADFLSTGTFGHRVIDDNNRAEAMAQLVAAWEIAERYGMDDLLGHIVSKIEECMPWDPVEVLAFAIVVYGTEGSWLEEIENMKKMLTEYMAGNFYEMIEELPKDFLFRLRQIPELQRDVHRRIANNADERAEAAAQI</sequence>
<gene>
    <name evidence="2" type="ORF">K458DRAFT_485517</name>
</gene>
<dbReference type="Proteomes" id="UP000799291">
    <property type="component" value="Unassembled WGS sequence"/>
</dbReference>
<accession>A0A6G1J9P1</accession>
<organism evidence="2 3">
    <name type="scientific">Lentithecium fluviatile CBS 122367</name>
    <dbReference type="NCBI Taxonomy" id="1168545"/>
    <lineage>
        <taxon>Eukaryota</taxon>
        <taxon>Fungi</taxon>
        <taxon>Dikarya</taxon>
        <taxon>Ascomycota</taxon>
        <taxon>Pezizomycotina</taxon>
        <taxon>Dothideomycetes</taxon>
        <taxon>Pleosporomycetidae</taxon>
        <taxon>Pleosporales</taxon>
        <taxon>Massarineae</taxon>
        <taxon>Lentitheciaceae</taxon>
        <taxon>Lentithecium</taxon>
    </lineage>
</organism>
<protein>
    <submittedName>
        <fullName evidence="2">Uncharacterized protein</fullName>
    </submittedName>
</protein>
<feature type="region of interest" description="Disordered" evidence="1">
    <location>
        <begin position="113"/>
        <end position="170"/>
    </location>
</feature>
<evidence type="ECO:0000256" key="1">
    <source>
        <dbReference type="SAM" id="MobiDB-lite"/>
    </source>
</evidence>
<dbReference type="AlphaFoldDB" id="A0A6G1J9P1"/>
<name>A0A6G1J9P1_9PLEO</name>
<keyword evidence="3" id="KW-1185">Reference proteome</keyword>